<feature type="transmembrane region" description="Helical" evidence="1">
    <location>
        <begin position="87"/>
        <end position="109"/>
    </location>
</feature>
<name>A0A4Q1DD77_9BACT</name>
<dbReference type="Pfam" id="PF05569">
    <property type="entry name" value="Peptidase_M56"/>
    <property type="match status" value="1"/>
</dbReference>
<dbReference type="CDD" id="cd07341">
    <property type="entry name" value="M56_BlaR1_MecR1_like"/>
    <property type="match status" value="1"/>
</dbReference>
<dbReference type="Gene3D" id="3.30.1150.10">
    <property type="match status" value="1"/>
</dbReference>
<dbReference type="InterPro" id="IPR008756">
    <property type="entry name" value="Peptidase_M56"/>
</dbReference>
<feature type="domain" description="Peptidase M56" evidence="2">
    <location>
        <begin position="158"/>
        <end position="257"/>
    </location>
</feature>
<reference evidence="3 4" key="1">
    <citation type="submission" date="2019-01" db="EMBL/GenBank/DDBJ databases">
        <title>Filimonas sp. strain TTM-71.</title>
        <authorList>
            <person name="Chen W.-M."/>
        </authorList>
    </citation>
    <scope>NUCLEOTIDE SEQUENCE [LARGE SCALE GENOMIC DNA]</scope>
    <source>
        <strain evidence="3 4">TTM-71</strain>
    </source>
</reference>
<proteinExistence type="predicted"/>
<dbReference type="SUPFAM" id="SSF56935">
    <property type="entry name" value="Porins"/>
    <property type="match status" value="1"/>
</dbReference>
<feature type="transmembrane region" description="Helical" evidence="1">
    <location>
        <begin position="37"/>
        <end position="54"/>
    </location>
</feature>
<keyword evidence="1" id="KW-1133">Transmembrane helix</keyword>
<dbReference type="OrthoDB" id="9814002at2"/>
<organism evidence="3 4">
    <name type="scientific">Filimonas effusa</name>
    <dbReference type="NCBI Taxonomy" id="2508721"/>
    <lineage>
        <taxon>Bacteria</taxon>
        <taxon>Pseudomonadati</taxon>
        <taxon>Bacteroidota</taxon>
        <taxon>Chitinophagia</taxon>
        <taxon>Chitinophagales</taxon>
        <taxon>Chitinophagaceae</taxon>
        <taxon>Filimonas</taxon>
    </lineage>
</organism>
<dbReference type="RefSeq" id="WP_129002258.1">
    <property type="nucleotide sequence ID" value="NZ_SDHZ01000001.1"/>
</dbReference>
<keyword evidence="1" id="KW-0812">Transmembrane</keyword>
<gene>
    <name evidence="3" type="ORF">ESB13_06800</name>
</gene>
<keyword evidence="1" id="KW-0472">Membrane</keyword>
<keyword evidence="4" id="KW-1185">Reference proteome</keyword>
<dbReference type="InterPro" id="IPR052173">
    <property type="entry name" value="Beta-lactam_resp_regulator"/>
</dbReference>
<dbReference type="InterPro" id="IPR037066">
    <property type="entry name" value="Plug_dom_sf"/>
</dbReference>
<dbReference type="Proteomes" id="UP000290545">
    <property type="component" value="Unassembled WGS sequence"/>
</dbReference>
<evidence type="ECO:0000313" key="4">
    <source>
        <dbReference type="Proteomes" id="UP000290545"/>
    </source>
</evidence>
<protein>
    <recommendedName>
        <fullName evidence="2">Peptidase M56 domain-containing protein</fullName>
    </recommendedName>
</protein>
<feature type="transmembrane region" description="Helical" evidence="1">
    <location>
        <begin position="6"/>
        <end position="25"/>
    </location>
</feature>
<sequence>MQAILIYLLKVSVCSALLLGWYWVALRNKQFNQYNRFYLLSVVVASLVLPLLRFEWFTFQSQHEATVKFMEVMYFSTVSEAPAGPVITWQLVTGALLVLSFIILLVRLASRIYRIYRLRSRYPCTYLDGNVVLVETDLPSAPFSFLSNLFWRNDLSVNEAAGQQILQHEIAHIREKHTWDKLFMQLVLCLFWMNPFFWLLQRELYLVHEFIADRKAIQNKDASAFATMLLQAQFGKFPFSPAQPFFYSPIKRRLLMLTTSKSPSYSYARRVMALPLVAVVCMLLAIRIQAQQQQLPLVGTVQGLHVVGADAGDGVTLEADTLMLVAPDDASKFLSGVAVDTPRFGNYKGQAVTDVFVNSDRTKVILTLADKSTKEISYADAIKYKIIKYPRPVIKLSPPVIDAKQDTTAKTFRIGPHGPNGQPPLYVLDGKILSYDEFAQVKPADIERIDVLKGKSAEDAYGEKGKNGVILITSKAASSATTSPAPSAPAKPEIMPAFKGGSPAWIKFLEKNIDRDITVKNGAPKGMYTAIIGFDVDAEGKISNIKIEKDPGYGTGAEASRLMKISPDWSPAIHDGKPVNASAKQAISFLVR</sequence>
<dbReference type="PANTHER" id="PTHR34978">
    <property type="entry name" value="POSSIBLE SENSOR-TRANSDUCER PROTEIN BLAR"/>
    <property type="match status" value="1"/>
</dbReference>
<accession>A0A4Q1DD77</accession>
<comment type="caution">
    <text evidence="3">The sequence shown here is derived from an EMBL/GenBank/DDBJ whole genome shotgun (WGS) entry which is preliminary data.</text>
</comment>
<evidence type="ECO:0000313" key="3">
    <source>
        <dbReference type="EMBL" id="RXK86509.1"/>
    </source>
</evidence>
<evidence type="ECO:0000256" key="1">
    <source>
        <dbReference type="SAM" id="Phobius"/>
    </source>
</evidence>
<dbReference type="EMBL" id="SDHZ01000001">
    <property type="protein sequence ID" value="RXK86509.1"/>
    <property type="molecule type" value="Genomic_DNA"/>
</dbReference>
<feature type="transmembrane region" description="Helical" evidence="1">
    <location>
        <begin position="182"/>
        <end position="200"/>
    </location>
</feature>
<dbReference type="PANTHER" id="PTHR34978:SF3">
    <property type="entry name" value="SLR0241 PROTEIN"/>
    <property type="match status" value="1"/>
</dbReference>
<dbReference type="Gene3D" id="2.170.130.10">
    <property type="entry name" value="TonB-dependent receptor, plug domain"/>
    <property type="match status" value="1"/>
</dbReference>
<dbReference type="AlphaFoldDB" id="A0A4Q1DD77"/>
<evidence type="ECO:0000259" key="2">
    <source>
        <dbReference type="Pfam" id="PF05569"/>
    </source>
</evidence>
<dbReference type="SUPFAM" id="SSF74653">
    <property type="entry name" value="TolA/TonB C-terminal domain"/>
    <property type="match status" value="1"/>
</dbReference>